<reference evidence="2 3" key="1">
    <citation type="submission" date="2015-09" db="EMBL/GenBank/DDBJ databases">
        <title>Sorangium comparison.</title>
        <authorList>
            <person name="Zaburannyi N."/>
            <person name="Bunk B."/>
            <person name="Overmann J."/>
            <person name="Mueller R."/>
        </authorList>
    </citation>
    <scope>NUCLEOTIDE SEQUENCE [LARGE SCALE GENOMIC DNA]</scope>
    <source>
        <strain evidence="2 3">So ce836</strain>
    </source>
</reference>
<sequence>MSPASPTPPAGADALALVERARELAALVLAPAANATDQADSVPREHLRALADAGLLGIATPARYGGLGAPARVAREVLEILAGACGVTAFVQMQHATAACPLIARGDNEALKERALPRLASGERLCTVGFSHVRRPGPPMVRIEPDGDHVRLHGTVPWLTGHGIADDAVIAGTLPDGRLMYVLTPLSAGDSIEPSPPLRLSAMNASATVSLTLRALRVGPEQVIATVTREQQAARDVAGLLTPAALSLGAAGAAAALLASLAERRGDAQLAGAARALEDEREAARAEVNAWADRPEAEGYAEHAVRARAWCVELGVRAAHAAVAATGGSANRLDHAAQRLFREAMLYSLTAQTRDLQAETVQRLLGRGRGATDGARP</sequence>
<protein>
    <submittedName>
        <fullName evidence="2">Isovaleryl-CoA dehydrogenase</fullName>
    </submittedName>
</protein>
<gene>
    <name evidence="2" type="ORF">SOCE836_050470</name>
</gene>
<dbReference type="InterPro" id="IPR013786">
    <property type="entry name" value="AcylCoA_DH/ox_N"/>
</dbReference>
<dbReference type="Pfam" id="PF02771">
    <property type="entry name" value="Acyl-CoA_dh_N"/>
    <property type="match status" value="1"/>
</dbReference>
<dbReference type="InterPro" id="IPR037069">
    <property type="entry name" value="AcylCoA_DH/ox_N_sf"/>
</dbReference>
<dbReference type="GO" id="GO:0003995">
    <property type="term" value="F:acyl-CoA dehydrogenase activity"/>
    <property type="evidence" value="ECO:0007669"/>
    <property type="project" value="TreeGrafter"/>
</dbReference>
<dbReference type="SUPFAM" id="SSF47203">
    <property type="entry name" value="Acyl-CoA dehydrogenase C-terminal domain-like"/>
    <property type="match status" value="1"/>
</dbReference>
<dbReference type="InterPro" id="IPR036250">
    <property type="entry name" value="AcylCo_DH-like_C"/>
</dbReference>
<dbReference type="Gene3D" id="1.10.540.10">
    <property type="entry name" value="Acyl-CoA dehydrogenase/oxidase, N-terminal domain"/>
    <property type="match status" value="1"/>
</dbReference>
<dbReference type="SUPFAM" id="SSF56645">
    <property type="entry name" value="Acyl-CoA dehydrogenase NM domain-like"/>
    <property type="match status" value="1"/>
</dbReference>
<dbReference type="AlphaFoldDB" id="A0A4P2QRT1"/>
<evidence type="ECO:0000313" key="2">
    <source>
        <dbReference type="EMBL" id="AUX32895.1"/>
    </source>
</evidence>
<feature type="domain" description="Acyl-CoA dehydrogenase/oxidase N-terminal" evidence="1">
    <location>
        <begin position="14"/>
        <end position="123"/>
    </location>
</feature>
<name>A0A4P2QRT1_SORCE</name>
<organism evidence="2 3">
    <name type="scientific">Sorangium cellulosum</name>
    <name type="common">Polyangium cellulosum</name>
    <dbReference type="NCBI Taxonomy" id="56"/>
    <lineage>
        <taxon>Bacteria</taxon>
        <taxon>Pseudomonadati</taxon>
        <taxon>Myxococcota</taxon>
        <taxon>Polyangia</taxon>
        <taxon>Polyangiales</taxon>
        <taxon>Polyangiaceae</taxon>
        <taxon>Sorangium</taxon>
    </lineage>
</organism>
<dbReference type="RefSeq" id="WP_129576405.1">
    <property type="nucleotide sequence ID" value="NZ_CP012672.1"/>
</dbReference>
<dbReference type="PANTHER" id="PTHR43884">
    <property type="entry name" value="ACYL-COA DEHYDROGENASE"/>
    <property type="match status" value="1"/>
</dbReference>
<accession>A0A4P2QRT1</accession>
<dbReference type="GO" id="GO:0050660">
    <property type="term" value="F:flavin adenine dinucleotide binding"/>
    <property type="evidence" value="ECO:0007669"/>
    <property type="project" value="InterPro"/>
</dbReference>
<evidence type="ECO:0000259" key="1">
    <source>
        <dbReference type="Pfam" id="PF02771"/>
    </source>
</evidence>
<dbReference type="PANTHER" id="PTHR43884:SF12">
    <property type="entry name" value="ISOVALERYL-COA DEHYDROGENASE, MITOCHONDRIAL-RELATED"/>
    <property type="match status" value="1"/>
</dbReference>
<proteinExistence type="predicted"/>
<dbReference type="InterPro" id="IPR009100">
    <property type="entry name" value="AcylCoA_DH/oxidase_NM_dom_sf"/>
</dbReference>
<dbReference type="Proteomes" id="UP000295497">
    <property type="component" value="Chromosome"/>
</dbReference>
<evidence type="ECO:0000313" key="3">
    <source>
        <dbReference type="Proteomes" id="UP000295497"/>
    </source>
</evidence>
<dbReference type="EMBL" id="CP012672">
    <property type="protein sequence ID" value="AUX32895.1"/>
    <property type="molecule type" value="Genomic_DNA"/>
</dbReference>